<dbReference type="PANTHER" id="PTHR25462">
    <property type="entry name" value="BONUS, ISOFORM C-RELATED"/>
    <property type="match status" value="1"/>
</dbReference>
<evidence type="ECO:0000313" key="5">
    <source>
        <dbReference type="Proteomes" id="UP001164746"/>
    </source>
</evidence>
<dbReference type="PROSITE" id="PS50119">
    <property type="entry name" value="ZF_BBOX"/>
    <property type="match status" value="1"/>
</dbReference>
<dbReference type="InterPro" id="IPR047153">
    <property type="entry name" value="TRIM45/56/19-like"/>
</dbReference>
<dbReference type="Gene3D" id="3.30.160.60">
    <property type="entry name" value="Classic Zinc Finger"/>
    <property type="match status" value="1"/>
</dbReference>
<gene>
    <name evidence="4" type="ORF">MAR_029016</name>
</gene>
<evidence type="ECO:0000256" key="1">
    <source>
        <dbReference type="PROSITE-ProRule" id="PRU00024"/>
    </source>
</evidence>
<dbReference type="Proteomes" id="UP001164746">
    <property type="component" value="Chromosome 2"/>
</dbReference>
<keyword evidence="1" id="KW-0862">Zinc</keyword>
<reference evidence="4" key="1">
    <citation type="submission" date="2022-11" db="EMBL/GenBank/DDBJ databases">
        <title>Centuries of genome instability and evolution in soft-shell clam transmissible cancer (bioRxiv).</title>
        <authorList>
            <person name="Hart S.F.M."/>
            <person name="Yonemitsu M.A."/>
            <person name="Giersch R.M."/>
            <person name="Beal B.F."/>
            <person name="Arriagada G."/>
            <person name="Davis B.W."/>
            <person name="Ostrander E.A."/>
            <person name="Goff S.P."/>
            <person name="Metzger M.J."/>
        </authorList>
    </citation>
    <scope>NUCLEOTIDE SEQUENCE</scope>
    <source>
        <strain evidence="4">MELC-2E11</strain>
        <tissue evidence="4">Siphon/mantle</tissue>
    </source>
</reference>
<dbReference type="PANTHER" id="PTHR25462:SF296">
    <property type="entry name" value="MEIOTIC P26, ISOFORM F"/>
    <property type="match status" value="1"/>
</dbReference>
<proteinExistence type="predicted"/>
<feature type="coiled-coil region" evidence="2">
    <location>
        <begin position="115"/>
        <end position="174"/>
    </location>
</feature>
<sequence>MAFGGSSVYKGSDLIHDYSCSKCAENDFNTEAQHFCPECEHYLCDKCVSKHGEYFKKHVVYGRGDIQKWAGFSMDRCDQHGNKLEVYCNDHQELHCSSISHLPELAKGFLKTAEFKQLSAAMDEMRFRLNDLKNAKMKDQASIKDSYKTILTEIKALRKELNQILDKLEQKTVEQLDYMMKDLEKSLKDDIETCTRMNDLLKTMMEKFSQITGKNKETNCYVGHMKCQTKLIESQNLVQAIQGKPEEALHFKSDSSIIPFLRNLHMFGAAERVVAIAKRLDCNYVFKSQGSKKYSVRIKKDKNTCKIIGICELPSGDLVIADCDNKRVKLLDRKYNVNTHFDLPDYPVHLCNTTGSEVALVTNTTHEIYILISHKLYTVLILDL</sequence>
<name>A0ABY7DH75_MYAAR</name>
<organism evidence="4 5">
    <name type="scientific">Mya arenaria</name>
    <name type="common">Soft-shell clam</name>
    <dbReference type="NCBI Taxonomy" id="6604"/>
    <lineage>
        <taxon>Eukaryota</taxon>
        <taxon>Metazoa</taxon>
        <taxon>Spiralia</taxon>
        <taxon>Lophotrochozoa</taxon>
        <taxon>Mollusca</taxon>
        <taxon>Bivalvia</taxon>
        <taxon>Autobranchia</taxon>
        <taxon>Heteroconchia</taxon>
        <taxon>Euheterodonta</taxon>
        <taxon>Imparidentia</taxon>
        <taxon>Neoheterodontei</taxon>
        <taxon>Myida</taxon>
        <taxon>Myoidea</taxon>
        <taxon>Myidae</taxon>
        <taxon>Mya</taxon>
    </lineage>
</organism>
<dbReference type="EMBL" id="CP111013">
    <property type="protein sequence ID" value="WAQ96326.1"/>
    <property type="molecule type" value="Genomic_DNA"/>
</dbReference>
<keyword evidence="1" id="KW-0863">Zinc-finger</keyword>
<feature type="domain" description="B box-type" evidence="3">
    <location>
        <begin position="18"/>
        <end position="58"/>
    </location>
</feature>
<evidence type="ECO:0000313" key="4">
    <source>
        <dbReference type="EMBL" id="WAQ96326.1"/>
    </source>
</evidence>
<keyword evidence="5" id="KW-1185">Reference proteome</keyword>
<keyword evidence="2" id="KW-0175">Coiled coil</keyword>
<dbReference type="InterPro" id="IPR000315">
    <property type="entry name" value="Znf_B-box"/>
</dbReference>
<evidence type="ECO:0000256" key="2">
    <source>
        <dbReference type="SAM" id="Coils"/>
    </source>
</evidence>
<accession>A0ABY7DH75</accession>
<protein>
    <recommendedName>
        <fullName evidence="3">B box-type domain-containing protein</fullName>
    </recommendedName>
</protein>
<evidence type="ECO:0000259" key="3">
    <source>
        <dbReference type="PROSITE" id="PS50119"/>
    </source>
</evidence>
<keyword evidence="1" id="KW-0479">Metal-binding</keyword>